<keyword evidence="5" id="KW-1185">Reference proteome</keyword>
<feature type="region of interest" description="Disordered" evidence="3">
    <location>
        <begin position="137"/>
        <end position="178"/>
    </location>
</feature>
<dbReference type="SMART" id="SM00612">
    <property type="entry name" value="Kelch"/>
    <property type="match status" value="3"/>
</dbReference>
<name>A0A443PQQ1_9MAGN</name>
<evidence type="ECO:0000256" key="1">
    <source>
        <dbReference type="ARBA" id="ARBA00022441"/>
    </source>
</evidence>
<gene>
    <name evidence="4" type="ORF">CKAN_02232700</name>
</gene>
<dbReference type="InterPro" id="IPR015915">
    <property type="entry name" value="Kelch-typ_b-propeller"/>
</dbReference>
<dbReference type="InterPro" id="IPR006652">
    <property type="entry name" value="Kelch_1"/>
</dbReference>
<dbReference type="OrthoDB" id="191037at2759"/>
<dbReference type="EMBL" id="QPKB01000009">
    <property type="protein sequence ID" value="RWR93093.1"/>
    <property type="molecule type" value="Genomic_DNA"/>
</dbReference>
<reference evidence="4 5" key="1">
    <citation type="journal article" date="2019" name="Nat. Plants">
        <title>Stout camphor tree genome fills gaps in understanding of flowering plant genome evolution.</title>
        <authorList>
            <person name="Chaw S.M."/>
            <person name="Liu Y.C."/>
            <person name="Wu Y.W."/>
            <person name="Wang H.Y."/>
            <person name="Lin C.I."/>
            <person name="Wu C.S."/>
            <person name="Ke H.M."/>
            <person name="Chang L.Y."/>
            <person name="Hsu C.Y."/>
            <person name="Yang H.T."/>
            <person name="Sudianto E."/>
            <person name="Hsu M.H."/>
            <person name="Wu K.P."/>
            <person name="Wang L.N."/>
            <person name="Leebens-Mack J.H."/>
            <person name="Tsai I.J."/>
        </authorList>
    </citation>
    <scope>NUCLEOTIDE SEQUENCE [LARGE SCALE GENOMIC DNA]</scope>
    <source>
        <strain evidence="5">cv. Chaw 1501</strain>
        <tissue evidence="4">Young leaves</tissue>
    </source>
</reference>
<dbReference type="GO" id="GO:0005634">
    <property type="term" value="C:nucleus"/>
    <property type="evidence" value="ECO:0007669"/>
    <property type="project" value="TreeGrafter"/>
</dbReference>
<dbReference type="AlphaFoldDB" id="A0A443PQQ1"/>
<accession>A0A443PQQ1</accession>
<dbReference type="STRING" id="337451.A0A443PQQ1"/>
<evidence type="ECO:0000313" key="4">
    <source>
        <dbReference type="EMBL" id="RWR93093.1"/>
    </source>
</evidence>
<sequence>MPKLQISFQGLICSSRAENHRTRRRGGASSSSSSSSRYTRKEKIPKPSAICITIPKIRQNRRFSNLSLCAPVWNFLLGGRRLDLDWWTCREMLEDHQSSLVSRPLPGTFGAEQKWVSMSFYLAKDSNGKHLLEGRTGIAEESHQSRKRLSFHNTEEESNESHDCFPSPVDSSGHGKNQCDSSSLIQELGRDISINCLLHLSRSNYGALASLNRSFRSLVQSGELYKLRRQAGICEEWIYFSCNVLEWEGFDPYRRHWMHLPRMPRNECFMCSDKQSLAVGTELLVFGKEISSHIIFRYSILTNSWSSGMRMNTPRCLFCSSSLGEIAIFAGGLDSQGTLLNSVELYNSENGTWETLPPMNKSRKMCSSAFMDGKFYVIGGNSGNAESYTCGEEYDLETRTWRVIPDMYPTQTAANEPPPLLSVLNNELYAADYTGKELRKYDKENNSWITLGRLPERAVSMNGWGLAFRACGERLITIGGPRGFGGGVVEINSWVPGDGPPEWELLASKPSSSFVYNCAVMGC</sequence>
<keyword evidence="1" id="KW-0880">Kelch repeat</keyword>
<dbReference type="FunFam" id="2.120.10.80:FF:000007">
    <property type="entry name" value="F-box/kelch-repeat protein SKIP11"/>
    <property type="match status" value="1"/>
</dbReference>
<keyword evidence="2" id="KW-0677">Repeat</keyword>
<dbReference type="InterPro" id="IPR052439">
    <property type="entry name" value="F-box/Kelch-repeat"/>
</dbReference>
<comment type="caution">
    <text evidence="4">The sequence shown here is derived from an EMBL/GenBank/DDBJ whole genome shotgun (WGS) entry which is preliminary data.</text>
</comment>
<evidence type="ECO:0000256" key="2">
    <source>
        <dbReference type="ARBA" id="ARBA00022737"/>
    </source>
</evidence>
<evidence type="ECO:0000256" key="3">
    <source>
        <dbReference type="SAM" id="MobiDB-lite"/>
    </source>
</evidence>
<dbReference type="SUPFAM" id="SSF117281">
    <property type="entry name" value="Kelch motif"/>
    <property type="match status" value="1"/>
</dbReference>
<dbReference type="Gene3D" id="2.120.10.80">
    <property type="entry name" value="Kelch-type beta propeller"/>
    <property type="match status" value="1"/>
</dbReference>
<feature type="region of interest" description="Disordered" evidence="3">
    <location>
        <begin position="19"/>
        <end position="42"/>
    </location>
</feature>
<dbReference type="PANTHER" id="PTHR46122">
    <property type="entry name" value="GALACTOSE OXIDASE/KELCH REPEAT PROTEIN-RELATED"/>
    <property type="match status" value="1"/>
</dbReference>
<feature type="compositionally biased region" description="Basic and acidic residues" evidence="3">
    <location>
        <begin position="153"/>
        <end position="163"/>
    </location>
</feature>
<dbReference type="Proteomes" id="UP000283530">
    <property type="component" value="Unassembled WGS sequence"/>
</dbReference>
<organism evidence="4 5">
    <name type="scientific">Cinnamomum micranthum f. kanehirae</name>
    <dbReference type="NCBI Taxonomy" id="337451"/>
    <lineage>
        <taxon>Eukaryota</taxon>
        <taxon>Viridiplantae</taxon>
        <taxon>Streptophyta</taxon>
        <taxon>Embryophyta</taxon>
        <taxon>Tracheophyta</taxon>
        <taxon>Spermatophyta</taxon>
        <taxon>Magnoliopsida</taxon>
        <taxon>Magnoliidae</taxon>
        <taxon>Laurales</taxon>
        <taxon>Lauraceae</taxon>
        <taxon>Cinnamomum</taxon>
    </lineage>
</organism>
<evidence type="ECO:0000313" key="5">
    <source>
        <dbReference type="Proteomes" id="UP000283530"/>
    </source>
</evidence>
<dbReference type="Pfam" id="PF01344">
    <property type="entry name" value="Kelch_1"/>
    <property type="match status" value="2"/>
</dbReference>
<proteinExistence type="predicted"/>
<dbReference type="PANTHER" id="PTHR46122:SF2">
    <property type="entry name" value="F-BOX_KELCH-REPEAT PROTEIN SKIP11"/>
    <property type="match status" value="1"/>
</dbReference>
<protein>
    <submittedName>
        <fullName evidence="4">F-box/kelch-repeat protein</fullName>
    </submittedName>
</protein>